<feature type="signal peptide" evidence="1">
    <location>
        <begin position="1"/>
        <end position="18"/>
    </location>
</feature>
<gene>
    <name evidence="2" type="ORF">T07_8189</name>
</gene>
<sequence>MFSLCVLTMAWLCEQVHFIGIVEQHLGKRSRSSTVPKCSQQWLSKRVCTFHIWTRFDDSKHSKRICYQLNSSCIDHFAATENRIRIARLITQLGCHYCPNKNFVFQRILNQNFLILTS</sequence>
<name>A0A0V0SHA1_9BILA</name>
<protein>
    <recommendedName>
        <fullName evidence="4">Secreted protein</fullName>
    </recommendedName>
</protein>
<evidence type="ECO:0008006" key="4">
    <source>
        <dbReference type="Google" id="ProtNLM"/>
    </source>
</evidence>
<proteinExistence type="predicted"/>
<dbReference type="Proteomes" id="UP000054630">
    <property type="component" value="Unassembled WGS sequence"/>
</dbReference>
<dbReference type="EMBL" id="JYDL01000008">
    <property type="protein sequence ID" value="KRX26224.1"/>
    <property type="molecule type" value="Genomic_DNA"/>
</dbReference>
<dbReference type="OrthoDB" id="10275711at2759"/>
<comment type="caution">
    <text evidence="2">The sequence shown here is derived from an EMBL/GenBank/DDBJ whole genome shotgun (WGS) entry which is preliminary data.</text>
</comment>
<organism evidence="2 3">
    <name type="scientific">Trichinella nelsoni</name>
    <dbReference type="NCBI Taxonomy" id="6336"/>
    <lineage>
        <taxon>Eukaryota</taxon>
        <taxon>Metazoa</taxon>
        <taxon>Ecdysozoa</taxon>
        <taxon>Nematoda</taxon>
        <taxon>Enoplea</taxon>
        <taxon>Dorylaimia</taxon>
        <taxon>Trichinellida</taxon>
        <taxon>Trichinellidae</taxon>
        <taxon>Trichinella</taxon>
    </lineage>
</organism>
<accession>A0A0V0SHA1</accession>
<evidence type="ECO:0000256" key="1">
    <source>
        <dbReference type="SAM" id="SignalP"/>
    </source>
</evidence>
<dbReference type="AlphaFoldDB" id="A0A0V0SHA1"/>
<feature type="chain" id="PRO_5006868818" description="Secreted protein" evidence="1">
    <location>
        <begin position="19"/>
        <end position="118"/>
    </location>
</feature>
<keyword evidence="1" id="KW-0732">Signal</keyword>
<keyword evidence="3" id="KW-1185">Reference proteome</keyword>
<evidence type="ECO:0000313" key="3">
    <source>
        <dbReference type="Proteomes" id="UP000054630"/>
    </source>
</evidence>
<evidence type="ECO:0000313" key="2">
    <source>
        <dbReference type="EMBL" id="KRX26224.1"/>
    </source>
</evidence>
<reference evidence="2 3" key="1">
    <citation type="submission" date="2015-01" db="EMBL/GenBank/DDBJ databases">
        <title>Evolution of Trichinella species and genotypes.</title>
        <authorList>
            <person name="Korhonen P.K."/>
            <person name="Edoardo P."/>
            <person name="Giuseppe L.R."/>
            <person name="Gasser R.B."/>
        </authorList>
    </citation>
    <scope>NUCLEOTIDE SEQUENCE [LARGE SCALE GENOMIC DNA]</scope>
    <source>
        <strain evidence="2">ISS37</strain>
    </source>
</reference>